<dbReference type="InterPro" id="IPR004812">
    <property type="entry name" value="Efflux_drug-R_Bcr/CmlA"/>
</dbReference>
<dbReference type="PANTHER" id="PTHR23502:SF132">
    <property type="entry name" value="POLYAMINE TRANSPORTER 2-RELATED"/>
    <property type="match status" value="1"/>
</dbReference>
<comment type="similarity">
    <text evidence="2">Belongs to the major facilitator superfamily. Bcr/CmlA family.</text>
</comment>
<feature type="transmembrane region" description="Helical" evidence="8">
    <location>
        <begin position="250"/>
        <end position="268"/>
    </location>
</feature>
<evidence type="ECO:0000313" key="10">
    <source>
        <dbReference type="EMBL" id="SHF99361.1"/>
    </source>
</evidence>
<dbReference type="GO" id="GO:0015385">
    <property type="term" value="F:sodium:proton antiporter activity"/>
    <property type="evidence" value="ECO:0007669"/>
    <property type="project" value="TreeGrafter"/>
</dbReference>
<accession>A0A1M5G7C1</accession>
<feature type="transmembrane region" description="Helical" evidence="8">
    <location>
        <begin position="344"/>
        <end position="364"/>
    </location>
</feature>
<name>A0A1M5G7C1_9BACT</name>
<dbReference type="FunFam" id="1.20.1720.10:FF:000005">
    <property type="entry name" value="Bcr/CflA family efflux transporter"/>
    <property type="match status" value="1"/>
</dbReference>
<dbReference type="PROSITE" id="PS50850">
    <property type="entry name" value="MFS"/>
    <property type="match status" value="1"/>
</dbReference>
<evidence type="ECO:0000256" key="1">
    <source>
        <dbReference type="ARBA" id="ARBA00004651"/>
    </source>
</evidence>
<keyword evidence="6 8" id="KW-1133">Transmembrane helix</keyword>
<dbReference type="PANTHER" id="PTHR23502">
    <property type="entry name" value="MAJOR FACILITATOR SUPERFAMILY"/>
    <property type="match status" value="1"/>
</dbReference>
<feature type="transmembrane region" description="Helical" evidence="8">
    <location>
        <begin position="164"/>
        <end position="184"/>
    </location>
</feature>
<dbReference type="AlphaFoldDB" id="A0A1M5G7C1"/>
<dbReference type="RefSeq" id="WP_072837174.1">
    <property type="nucleotide sequence ID" value="NZ_FQUU01000027.1"/>
</dbReference>
<dbReference type="CDD" id="cd17320">
    <property type="entry name" value="MFS_MdfA_MDR_like"/>
    <property type="match status" value="1"/>
</dbReference>
<dbReference type="NCBIfam" id="TIGR00710">
    <property type="entry name" value="efflux_Bcr_CflA"/>
    <property type="match status" value="1"/>
</dbReference>
<dbReference type="SUPFAM" id="SSF103473">
    <property type="entry name" value="MFS general substrate transporter"/>
    <property type="match status" value="1"/>
</dbReference>
<proteinExistence type="inferred from homology"/>
<keyword evidence="7 8" id="KW-0472">Membrane</keyword>
<keyword evidence="3" id="KW-0813">Transport</keyword>
<evidence type="ECO:0000256" key="8">
    <source>
        <dbReference type="SAM" id="Phobius"/>
    </source>
</evidence>
<evidence type="ECO:0000256" key="6">
    <source>
        <dbReference type="ARBA" id="ARBA00022989"/>
    </source>
</evidence>
<feature type="transmembrane region" description="Helical" evidence="8">
    <location>
        <begin position="280"/>
        <end position="303"/>
    </location>
</feature>
<feature type="transmembrane region" description="Helical" evidence="8">
    <location>
        <begin position="101"/>
        <end position="122"/>
    </location>
</feature>
<sequence>MKPIKNRSLLIFILGLLSAIGPFSIDMYLPGFPTIAASLHTTVDKVSYSLSSFFIGICVGQLLCGPLLDRFGRKKPLLIGLVLYIIASVACSLSRSVESLVAFRFLQAVGGCVGMVAPNAIVRDVFPVHENAKVFSLLILILGVSPILAPTVGSYVVAHLGWQVVFIILAIVATVISLMVVKWLPESKAADPSYSLKPASILQGYRQVLRERQFTTYALSGAIASAGLFAYLAGSPFVFMQLYGVSEQQYGLIFAFIAAGLIGCSQLNNRVLRKFNSAQILRFVLLSQSLVGFLLIVGIAAGLLGLYGIIALMLLFLSCQGFTFPNAAALAMAPFSKGAGSASALMGAIQMIFGALASALVGVFFNGTAVPMAAIMAFCAISGFIILRAGHSRMELAASEDEIEHQTMEMIEKF</sequence>
<keyword evidence="4" id="KW-1003">Cell membrane</keyword>
<keyword evidence="5 8" id="KW-0812">Transmembrane</keyword>
<protein>
    <submittedName>
        <fullName evidence="10">MFS transporter, DHA1 family, bicyclomycin/chloramphenicol resistance protein</fullName>
    </submittedName>
</protein>
<dbReference type="STRING" id="1121884.SAMN02745131_04062"/>
<evidence type="ECO:0000256" key="5">
    <source>
        <dbReference type="ARBA" id="ARBA00022692"/>
    </source>
</evidence>
<evidence type="ECO:0000256" key="4">
    <source>
        <dbReference type="ARBA" id="ARBA00022475"/>
    </source>
</evidence>
<dbReference type="EMBL" id="FQUU01000027">
    <property type="protein sequence ID" value="SHF99361.1"/>
    <property type="molecule type" value="Genomic_DNA"/>
</dbReference>
<evidence type="ECO:0000256" key="3">
    <source>
        <dbReference type="ARBA" id="ARBA00022448"/>
    </source>
</evidence>
<feature type="transmembrane region" description="Helical" evidence="8">
    <location>
        <begin position="134"/>
        <end position="158"/>
    </location>
</feature>
<feature type="domain" description="Major facilitator superfamily (MFS) profile" evidence="9">
    <location>
        <begin position="10"/>
        <end position="391"/>
    </location>
</feature>
<dbReference type="OrthoDB" id="9800416at2"/>
<comment type="subcellular location">
    <subcellularLocation>
        <location evidence="1">Cell membrane</location>
        <topology evidence="1">Multi-pass membrane protein</topology>
    </subcellularLocation>
</comment>
<dbReference type="InterPro" id="IPR020846">
    <property type="entry name" value="MFS_dom"/>
</dbReference>
<feature type="transmembrane region" description="Helical" evidence="8">
    <location>
        <begin position="309"/>
        <end position="332"/>
    </location>
</feature>
<feature type="transmembrane region" description="Helical" evidence="8">
    <location>
        <begin position="370"/>
        <end position="387"/>
    </location>
</feature>
<feature type="transmembrane region" description="Helical" evidence="8">
    <location>
        <begin position="77"/>
        <end position="95"/>
    </location>
</feature>
<dbReference type="Pfam" id="PF07690">
    <property type="entry name" value="MFS_1"/>
    <property type="match status" value="1"/>
</dbReference>
<dbReference type="GO" id="GO:0005886">
    <property type="term" value="C:plasma membrane"/>
    <property type="evidence" value="ECO:0007669"/>
    <property type="project" value="UniProtKB-SubCell"/>
</dbReference>
<evidence type="ECO:0000313" key="11">
    <source>
        <dbReference type="Proteomes" id="UP000184048"/>
    </source>
</evidence>
<evidence type="ECO:0000259" key="9">
    <source>
        <dbReference type="PROSITE" id="PS50850"/>
    </source>
</evidence>
<feature type="transmembrane region" description="Helical" evidence="8">
    <location>
        <begin position="214"/>
        <end position="238"/>
    </location>
</feature>
<reference evidence="10 11" key="1">
    <citation type="submission" date="2016-11" db="EMBL/GenBank/DDBJ databases">
        <authorList>
            <person name="Jaros S."/>
            <person name="Januszkiewicz K."/>
            <person name="Wedrychowicz H."/>
        </authorList>
    </citation>
    <scope>NUCLEOTIDE SEQUENCE [LARGE SCALE GENOMIC DNA]</scope>
    <source>
        <strain evidence="10 11">DSM 18119</strain>
    </source>
</reference>
<dbReference type="GO" id="GO:0042910">
    <property type="term" value="F:xenobiotic transmembrane transporter activity"/>
    <property type="evidence" value="ECO:0007669"/>
    <property type="project" value="InterPro"/>
</dbReference>
<gene>
    <name evidence="10" type="ORF">SAMN02745131_04062</name>
</gene>
<dbReference type="Proteomes" id="UP000184048">
    <property type="component" value="Unassembled WGS sequence"/>
</dbReference>
<organism evidence="10 11">
    <name type="scientific">Flavisolibacter ginsengisoli DSM 18119</name>
    <dbReference type="NCBI Taxonomy" id="1121884"/>
    <lineage>
        <taxon>Bacteria</taxon>
        <taxon>Pseudomonadati</taxon>
        <taxon>Bacteroidota</taxon>
        <taxon>Chitinophagia</taxon>
        <taxon>Chitinophagales</taxon>
        <taxon>Chitinophagaceae</taxon>
        <taxon>Flavisolibacter</taxon>
    </lineage>
</organism>
<dbReference type="InterPro" id="IPR011701">
    <property type="entry name" value="MFS"/>
</dbReference>
<dbReference type="GO" id="GO:1990961">
    <property type="term" value="P:xenobiotic detoxification by transmembrane export across the plasma membrane"/>
    <property type="evidence" value="ECO:0007669"/>
    <property type="project" value="InterPro"/>
</dbReference>
<feature type="transmembrane region" description="Helical" evidence="8">
    <location>
        <begin position="48"/>
        <end position="68"/>
    </location>
</feature>
<dbReference type="InterPro" id="IPR036259">
    <property type="entry name" value="MFS_trans_sf"/>
</dbReference>
<evidence type="ECO:0000256" key="7">
    <source>
        <dbReference type="ARBA" id="ARBA00023136"/>
    </source>
</evidence>
<keyword evidence="11" id="KW-1185">Reference proteome</keyword>
<evidence type="ECO:0000256" key="2">
    <source>
        <dbReference type="ARBA" id="ARBA00006236"/>
    </source>
</evidence>
<dbReference type="Gene3D" id="1.20.1720.10">
    <property type="entry name" value="Multidrug resistance protein D"/>
    <property type="match status" value="1"/>
</dbReference>